<accession>A0A0B7FF82</accession>
<reference evidence="1 2" key="1">
    <citation type="submission" date="2014-11" db="EMBL/GenBank/DDBJ databases">
        <authorList>
            <person name="Wibberg Daniel"/>
        </authorList>
    </citation>
    <scope>NUCLEOTIDE SEQUENCE [LARGE SCALE GENOMIC DNA]</scope>
    <source>
        <strain evidence="1">Rhizoctonia solani AG1-IB 7/3/14</strain>
    </source>
</reference>
<evidence type="ECO:0000313" key="2">
    <source>
        <dbReference type="Proteomes" id="UP000059188"/>
    </source>
</evidence>
<gene>
    <name evidence="1" type="ORF">RSOLAG1IB_01556</name>
</gene>
<dbReference type="STRING" id="1108050.A0A0B7FF82"/>
<name>A0A0B7FF82_THACB</name>
<dbReference type="OrthoDB" id="3365698at2759"/>
<sequence length="242" mass="27574">MGSDRDMAFTEPEFLHVLNASPKLRILHLDVTIRNASQSPSQIQLEELEVLFLSWVEDKTNLVRLLYPGAQPLKLILDARNRLSMSRSAAKELIKLFERSNVAELYVHHIKGTPGCGEALFNPFHLLELAPHLRTLAISGVDMNRYFRRLNKAPGPFYNTARLLHTLHMIETSIDWTSYLELVQMYGAQKITIWDCTLYNLEGASRTQEDQEVIRSLLASVCPDTRVLGDNILKLAGLYIEK</sequence>
<evidence type="ECO:0000313" key="1">
    <source>
        <dbReference type="EMBL" id="CEL55544.1"/>
    </source>
</evidence>
<proteinExistence type="predicted"/>
<protein>
    <submittedName>
        <fullName evidence="1">Uncharacterized protein</fullName>
    </submittedName>
</protein>
<organism evidence="1 2">
    <name type="scientific">Thanatephorus cucumeris (strain AG1-IB / isolate 7/3/14)</name>
    <name type="common">Lettuce bottom rot fungus</name>
    <name type="synonym">Rhizoctonia solani</name>
    <dbReference type="NCBI Taxonomy" id="1108050"/>
    <lineage>
        <taxon>Eukaryota</taxon>
        <taxon>Fungi</taxon>
        <taxon>Dikarya</taxon>
        <taxon>Basidiomycota</taxon>
        <taxon>Agaricomycotina</taxon>
        <taxon>Agaricomycetes</taxon>
        <taxon>Cantharellales</taxon>
        <taxon>Ceratobasidiaceae</taxon>
        <taxon>Rhizoctonia</taxon>
        <taxon>Rhizoctonia solani AG-1</taxon>
    </lineage>
</organism>
<keyword evidence="2" id="KW-1185">Reference proteome</keyword>
<dbReference type="Proteomes" id="UP000059188">
    <property type="component" value="Unassembled WGS sequence"/>
</dbReference>
<dbReference type="AlphaFoldDB" id="A0A0B7FF82"/>
<dbReference type="EMBL" id="LN679101">
    <property type="protein sequence ID" value="CEL55544.1"/>
    <property type="molecule type" value="Genomic_DNA"/>
</dbReference>